<dbReference type="EMBL" id="JANRMS010003336">
    <property type="protein sequence ID" value="KAJ3518762.1"/>
    <property type="molecule type" value="Genomic_DNA"/>
</dbReference>
<evidence type="ECO:0000313" key="2">
    <source>
        <dbReference type="Proteomes" id="UP001148629"/>
    </source>
</evidence>
<evidence type="ECO:0000313" key="1">
    <source>
        <dbReference type="EMBL" id="KAJ3518762.1"/>
    </source>
</evidence>
<keyword evidence="2" id="KW-1185">Reference proteome</keyword>
<name>A0ACC1RIV1_9HYPO</name>
<gene>
    <name evidence="1" type="ORF">NM208_g14393</name>
</gene>
<comment type="caution">
    <text evidence="1">The sequence shown here is derived from an EMBL/GenBank/DDBJ whole genome shotgun (WGS) entry which is preliminary data.</text>
</comment>
<reference evidence="1" key="1">
    <citation type="submission" date="2022-08" db="EMBL/GenBank/DDBJ databases">
        <title>Genome Sequence of Fusarium decemcellulare.</title>
        <authorList>
            <person name="Buettner E."/>
        </authorList>
    </citation>
    <scope>NUCLEOTIDE SEQUENCE</scope>
    <source>
        <strain evidence="1">Babe19</strain>
    </source>
</reference>
<proteinExistence type="predicted"/>
<protein>
    <submittedName>
        <fullName evidence="1">Uncharacterized protein</fullName>
    </submittedName>
</protein>
<sequence length="677" mass="76270">MSSVKATKKSAFSCEPCRRRKVKCGGEQPICNRCAARNDDCIYKLNPTLSYTQRLEERIKELEDQLAAVKSPPSVAASNHSSPGVFNGHGDELGMTRSFMGLKIDDKGGITYHGPTSLFNLPSDPHRHKPDSISSVDSDAHRRERLVTNAWHQRAMENLSDIPEPFQYLLNVHWCWIQPLFNFIYRPAFTRDMQSMGPYYSHTLLNAMLSHSIRWGKSDPSTKRLLDQSYDGGAVFAKHARSMLFDELSRGVCNVPTVQTLLLLSAQECGHGNTTQAWIYSGIAFRLIDHLGICVDGQRYPGSVHLTDEEVEIRHRLFWSCYFWDKIISLYLGRSPSMQYSLVSPPQIIMDDSAENELWVPFDSHGTDWKYPPATAHSTSCFMSACRLSVIFNEILIHMYDPLLENTETEMQECLQTQDPAMKLWWDQLPPHLKIDPQALPALAPPSHIVTMNALYHTFRILLFRPMLSWQVHPGDDGPHPMQNHLVECVTSATSIIAIFDLFCRTFTINHCVLSLSYSVYIAATIFLLQVQASPNDQQAVRKLNFCVHALHQAKFVNPVISSALALITREVSNLGLGLGLNPTPPQQPQPQQQPEMSPMASDIPISEPIYQPPFEMPPQQSPYEPEQLFQTPWADNLSPNAMAVDRGVFEALSSFEPLSVRVGAIHESDSNPQPFG</sequence>
<accession>A0ACC1RIV1</accession>
<organism evidence="1 2">
    <name type="scientific">Fusarium decemcellulare</name>
    <dbReference type="NCBI Taxonomy" id="57161"/>
    <lineage>
        <taxon>Eukaryota</taxon>
        <taxon>Fungi</taxon>
        <taxon>Dikarya</taxon>
        <taxon>Ascomycota</taxon>
        <taxon>Pezizomycotina</taxon>
        <taxon>Sordariomycetes</taxon>
        <taxon>Hypocreomycetidae</taxon>
        <taxon>Hypocreales</taxon>
        <taxon>Nectriaceae</taxon>
        <taxon>Fusarium</taxon>
        <taxon>Fusarium decemcellulare species complex</taxon>
    </lineage>
</organism>
<dbReference type="Proteomes" id="UP001148629">
    <property type="component" value="Unassembled WGS sequence"/>
</dbReference>